<accession>A0AAJ0FRD0</accession>
<comment type="caution">
    <text evidence="1">The sequence shown here is derived from an EMBL/GenBank/DDBJ whole genome shotgun (WGS) entry which is preliminary data.</text>
</comment>
<evidence type="ECO:0000313" key="1">
    <source>
        <dbReference type="EMBL" id="KAK1770010.1"/>
    </source>
</evidence>
<keyword evidence="2" id="KW-1185">Reference proteome</keyword>
<gene>
    <name evidence="1" type="ORF">QBC33DRAFT_529890</name>
</gene>
<proteinExistence type="predicted"/>
<dbReference type="RefSeq" id="XP_060286223.1">
    <property type="nucleotide sequence ID" value="XM_060427183.1"/>
</dbReference>
<feature type="non-terminal residue" evidence="1">
    <location>
        <position position="173"/>
    </location>
</feature>
<protein>
    <submittedName>
        <fullName evidence="1">Uncharacterized protein</fullName>
    </submittedName>
</protein>
<reference evidence="1" key="1">
    <citation type="submission" date="2023-06" db="EMBL/GenBank/DDBJ databases">
        <title>Genome-scale phylogeny and comparative genomics of the fungal order Sordariales.</title>
        <authorList>
            <consortium name="Lawrence Berkeley National Laboratory"/>
            <person name="Hensen N."/>
            <person name="Bonometti L."/>
            <person name="Westerberg I."/>
            <person name="Brannstrom I.O."/>
            <person name="Guillou S."/>
            <person name="Cros-Aarteil S."/>
            <person name="Calhoun S."/>
            <person name="Haridas S."/>
            <person name="Kuo A."/>
            <person name="Mondo S."/>
            <person name="Pangilinan J."/>
            <person name="Riley R."/>
            <person name="Labutti K."/>
            <person name="Andreopoulos B."/>
            <person name="Lipzen A."/>
            <person name="Chen C."/>
            <person name="Yanf M."/>
            <person name="Daum C."/>
            <person name="Ng V."/>
            <person name="Clum A."/>
            <person name="Steindorff A."/>
            <person name="Ohm R."/>
            <person name="Martin F."/>
            <person name="Silar P."/>
            <person name="Natvig D."/>
            <person name="Lalanne C."/>
            <person name="Gautier V."/>
            <person name="Ament-Velasquez S.L."/>
            <person name="Kruys A."/>
            <person name="Hutchinson M.I."/>
            <person name="Powell A.J."/>
            <person name="Barry K."/>
            <person name="Miller A.N."/>
            <person name="Grigoriev I.V."/>
            <person name="Debuchy R."/>
            <person name="Gladieux P."/>
            <person name="Thoren M.H."/>
            <person name="Johannesson H."/>
        </authorList>
    </citation>
    <scope>NUCLEOTIDE SEQUENCE</scope>
    <source>
        <strain evidence="1">8032-3</strain>
    </source>
</reference>
<evidence type="ECO:0000313" key="2">
    <source>
        <dbReference type="Proteomes" id="UP001244011"/>
    </source>
</evidence>
<organism evidence="1 2">
    <name type="scientific">Phialemonium atrogriseum</name>
    <dbReference type="NCBI Taxonomy" id="1093897"/>
    <lineage>
        <taxon>Eukaryota</taxon>
        <taxon>Fungi</taxon>
        <taxon>Dikarya</taxon>
        <taxon>Ascomycota</taxon>
        <taxon>Pezizomycotina</taxon>
        <taxon>Sordariomycetes</taxon>
        <taxon>Sordariomycetidae</taxon>
        <taxon>Cephalothecales</taxon>
        <taxon>Cephalothecaceae</taxon>
        <taxon>Phialemonium</taxon>
    </lineage>
</organism>
<dbReference type="EMBL" id="MU839001">
    <property type="protein sequence ID" value="KAK1770010.1"/>
    <property type="molecule type" value="Genomic_DNA"/>
</dbReference>
<name>A0AAJ0FRD0_9PEZI</name>
<dbReference type="AlphaFoldDB" id="A0AAJ0FRD0"/>
<sequence>MATTCRPSGPSLNYKSSHLPSSLLILFLSFVPLVFHRLFALGTPVSIDTLASIDSLPSVNSPVLRWHLVSVNILVLPQHSRPHRQSRLPALSPCQCFVFDRLACPPYTSTSPLTRSSSALVSSCQPLISSIAFPLLCSVKSPSAPPLVFCCPSDTNSRRPSRLGGSCQSQVGG</sequence>
<dbReference type="Proteomes" id="UP001244011">
    <property type="component" value="Unassembled WGS sequence"/>
</dbReference>
<dbReference type="GeneID" id="85310370"/>